<comment type="caution">
    <text evidence="2">The sequence shown here is derived from an EMBL/GenBank/DDBJ whole genome shotgun (WGS) entry which is preliminary data.</text>
</comment>
<evidence type="ECO:0000313" key="3">
    <source>
        <dbReference type="Proteomes" id="UP000299102"/>
    </source>
</evidence>
<sequence length="88" mass="9681">MNSSRNRIDAGPRTKPETNRIRNKSNTGIGISLFRSSRYRGILSQKRDFLLEVSAVLVDGPVRDAPTRPGAGGLMAGPETRRKWSPST</sequence>
<organism evidence="2 3">
    <name type="scientific">Eumeta variegata</name>
    <name type="common">Bagworm moth</name>
    <name type="synonym">Eumeta japonica</name>
    <dbReference type="NCBI Taxonomy" id="151549"/>
    <lineage>
        <taxon>Eukaryota</taxon>
        <taxon>Metazoa</taxon>
        <taxon>Ecdysozoa</taxon>
        <taxon>Arthropoda</taxon>
        <taxon>Hexapoda</taxon>
        <taxon>Insecta</taxon>
        <taxon>Pterygota</taxon>
        <taxon>Neoptera</taxon>
        <taxon>Endopterygota</taxon>
        <taxon>Lepidoptera</taxon>
        <taxon>Glossata</taxon>
        <taxon>Ditrysia</taxon>
        <taxon>Tineoidea</taxon>
        <taxon>Psychidae</taxon>
        <taxon>Oiketicinae</taxon>
        <taxon>Eumeta</taxon>
    </lineage>
</organism>
<feature type="compositionally biased region" description="Basic and acidic residues" evidence="1">
    <location>
        <begin position="1"/>
        <end position="20"/>
    </location>
</feature>
<accession>A0A4C1W7E7</accession>
<evidence type="ECO:0000256" key="1">
    <source>
        <dbReference type="SAM" id="MobiDB-lite"/>
    </source>
</evidence>
<evidence type="ECO:0000313" key="2">
    <source>
        <dbReference type="EMBL" id="GBP46449.1"/>
    </source>
</evidence>
<keyword evidence="3" id="KW-1185">Reference proteome</keyword>
<dbReference type="EMBL" id="BGZK01000483">
    <property type="protein sequence ID" value="GBP46449.1"/>
    <property type="molecule type" value="Genomic_DNA"/>
</dbReference>
<proteinExistence type="predicted"/>
<feature type="region of interest" description="Disordered" evidence="1">
    <location>
        <begin position="63"/>
        <end position="88"/>
    </location>
</feature>
<gene>
    <name evidence="2" type="ORF">EVAR_95149_1</name>
</gene>
<dbReference type="AlphaFoldDB" id="A0A4C1W7E7"/>
<protein>
    <submittedName>
        <fullName evidence="2">Uncharacterized protein</fullName>
    </submittedName>
</protein>
<name>A0A4C1W7E7_EUMVA</name>
<feature type="region of interest" description="Disordered" evidence="1">
    <location>
        <begin position="1"/>
        <end position="24"/>
    </location>
</feature>
<dbReference type="Proteomes" id="UP000299102">
    <property type="component" value="Unassembled WGS sequence"/>
</dbReference>
<reference evidence="2 3" key="1">
    <citation type="journal article" date="2019" name="Commun. Biol.">
        <title>The bagworm genome reveals a unique fibroin gene that provides high tensile strength.</title>
        <authorList>
            <person name="Kono N."/>
            <person name="Nakamura H."/>
            <person name="Ohtoshi R."/>
            <person name="Tomita M."/>
            <person name="Numata K."/>
            <person name="Arakawa K."/>
        </authorList>
    </citation>
    <scope>NUCLEOTIDE SEQUENCE [LARGE SCALE GENOMIC DNA]</scope>
</reference>